<keyword evidence="3" id="KW-1185">Reference proteome</keyword>
<dbReference type="Proteomes" id="UP001234581">
    <property type="component" value="Unassembled WGS sequence"/>
</dbReference>
<organism evidence="2 3">
    <name type="scientific">Lichtheimia ornata</name>
    <dbReference type="NCBI Taxonomy" id="688661"/>
    <lineage>
        <taxon>Eukaryota</taxon>
        <taxon>Fungi</taxon>
        <taxon>Fungi incertae sedis</taxon>
        <taxon>Mucoromycota</taxon>
        <taxon>Mucoromycotina</taxon>
        <taxon>Mucoromycetes</taxon>
        <taxon>Mucorales</taxon>
        <taxon>Lichtheimiaceae</taxon>
        <taxon>Lichtheimia</taxon>
    </lineage>
</organism>
<dbReference type="RefSeq" id="XP_058347997.1">
    <property type="nucleotide sequence ID" value="XM_058481359.1"/>
</dbReference>
<reference evidence="2 3" key="1">
    <citation type="submission" date="2023-03" db="EMBL/GenBank/DDBJ databases">
        <title>Genome sequence of Lichtheimia ornata CBS 291.66.</title>
        <authorList>
            <person name="Mohabir J.T."/>
            <person name="Shea T.P."/>
            <person name="Kurbessoian T."/>
            <person name="Berby B."/>
            <person name="Fontaine J."/>
            <person name="Livny J."/>
            <person name="Gnirke A."/>
            <person name="Stajich J.E."/>
            <person name="Cuomo C.A."/>
        </authorList>
    </citation>
    <scope>NUCLEOTIDE SEQUENCE [LARGE SCALE GENOMIC DNA]</scope>
    <source>
        <strain evidence="2">CBS 291.66</strain>
    </source>
</reference>
<sequence length="132" mass="14091">MALVTSCTSRNTSPRTSHDSNGSLESLSTANNSSSDTSSSSRTHRITSLGIVRLEHVMDHLLQTSSSSTSTTTSSDSTCIKIMDEKTHTTSKKSDVASHRLSWNHAEQPDQVSKSTITCSSKASSETVISKA</sequence>
<dbReference type="AlphaFoldDB" id="A0AAD7Y3F5"/>
<feature type="region of interest" description="Disordered" evidence="1">
    <location>
        <begin position="1"/>
        <end position="47"/>
    </location>
</feature>
<feature type="compositionally biased region" description="Low complexity" evidence="1">
    <location>
        <begin position="23"/>
        <end position="41"/>
    </location>
</feature>
<proteinExistence type="predicted"/>
<evidence type="ECO:0000256" key="1">
    <source>
        <dbReference type="SAM" id="MobiDB-lite"/>
    </source>
</evidence>
<gene>
    <name evidence="2" type="ORF">O0I10_001262</name>
</gene>
<evidence type="ECO:0000313" key="2">
    <source>
        <dbReference type="EMBL" id="KAJ8663085.1"/>
    </source>
</evidence>
<feature type="compositionally biased region" description="Polar residues" evidence="1">
    <location>
        <begin position="1"/>
        <end position="22"/>
    </location>
</feature>
<comment type="caution">
    <text evidence="2">The sequence shown here is derived from an EMBL/GenBank/DDBJ whole genome shotgun (WGS) entry which is preliminary data.</text>
</comment>
<feature type="region of interest" description="Disordered" evidence="1">
    <location>
        <begin position="86"/>
        <end position="132"/>
    </location>
</feature>
<dbReference type="GeneID" id="83208680"/>
<protein>
    <submittedName>
        <fullName evidence="2">Uncharacterized protein</fullName>
    </submittedName>
</protein>
<name>A0AAD7Y3F5_9FUNG</name>
<feature type="compositionally biased region" description="Basic and acidic residues" evidence="1">
    <location>
        <begin position="86"/>
        <end position="98"/>
    </location>
</feature>
<feature type="compositionally biased region" description="Polar residues" evidence="1">
    <location>
        <begin position="110"/>
        <end position="132"/>
    </location>
</feature>
<evidence type="ECO:0000313" key="3">
    <source>
        <dbReference type="Proteomes" id="UP001234581"/>
    </source>
</evidence>
<dbReference type="EMBL" id="JARTCD010000003">
    <property type="protein sequence ID" value="KAJ8663085.1"/>
    <property type="molecule type" value="Genomic_DNA"/>
</dbReference>
<accession>A0AAD7Y3F5</accession>